<dbReference type="SUPFAM" id="SSF46894">
    <property type="entry name" value="C-terminal effector domain of the bipartite response regulators"/>
    <property type="match status" value="1"/>
</dbReference>
<name>A0A849VFP7_9GAMM</name>
<organism evidence="5 6">
    <name type="scientific">Pseudoalteromonas caenipelagi</name>
    <dbReference type="NCBI Taxonomy" id="2726988"/>
    <lineage>
        <taxon>Bacteria</taxon>
        <taxon>Pseudomonadati</taxon>
        <taxon>Pseudomonadota</taxon>
        <taxon>Gammaproteobacteria</taxon>
        <taxon>Alteromonadales</taxon>
        <taxon>Pseudoalteromonadaceae</taxon>
        <taxon>Pseudoalteromonas</taxon>
    </lineage>
</organism>
<evidence type="ECO:0000313" key="5">
    <source>
        <dbReference type="EMBL" id="NOU51333.1"/>
    </source>
</evidence>
<accession>A0A849VFP7</accession>
<keyword evidence="3" id="KW-1133">Transmembrane helix</keyword>
<comment type="caution">
    <text evidence="5">The sequence shown here is derived from an EMBL/GenBank/DDBJ whole genome shotgun (WGS) entry which is preliminary data.</text>
</comment>
<feature type="transmembrane region" description="Helical" evidence="3">
    <location>
        <begin position="149"/>
        <end position="166"/>
    </location>
</feature>
<dbReference type="CDD" id="cd00383">
    <property type="entry name" value="trans_reg_C"/>
    <property type="match status" value="1"/>
</dbReference>
<dbReference type="SMART" id="SM00862">
    <property type="entry name" value="Trans_reg_C"/>
    <property type="match status" value="1"/>
</dbReference>
<keyword evidence="3" id="KW-0472">Membrane</keyword>
<gene>
    <name evidence="5" type="ORF">HG263_12420</name>
</gene>
<keyword evidence="1 2" id="KW-0238">DNA-binding</keyword>
<evidence type="ECO:0000256" key="3">
    <source>
        <dbReference type="SAM" id="Phobius"/>
    </source>
</evidence>
<evidence type="ECO:0000256" key="2">
    <source>
        <dbReference type="PROSITE-ProRule" id="PRU01091"/>
    </source>
</evidence>
<dbReference type="InterPro" id="IPR001867">
    <property type="entry name" value="OmpR/PhoB-type_DNA-bd"/>
</dbReference>
<dbReference type="EMBL" id="JABBPG010000004">
    <property type="protein sequence ID" value="NOU51333.1"/>
    <property type="molecule type" value="Genomic_DNA"/>
</dbReference>
<dbReference type="Proteomes" id="UP000586305">
    <property type="component" value="Unassembled WGS sequence"/>
</dbReference>
<evidence type="ECO:0000259" key="4">
    <source>
        <dbReference type="PROSITE" id="PS51755"/>
    </source>
</evidence>
<dbReference type="AlphaFoldDB" id="A0A849VFP7"/>
<protein>
    <submittedName>
        <fullName evidence="5">Transcriptional regulator</fullName>
    </submittedName>
</protein>
<reference evidence="5 6" key="1">
    <citation type="submission" date="2020-04" db="EMBL/GenBank/DDBJ databases">
        <title>Pseudoalteromonas caenipelagi sp. nov., isolated from a tidal flat.</title>
        <authorList>
            <person name="Park S."/>
            <person name="Yoon J.-H."/>
        </authorList>
    </citation>
    <scope>NUCLEOTIDE SEQUENCE [LARGE SCALE GENOMIC DNA]</scope>
    <source>
        <strain evidence="5 6">JBTF-M23</strain>
    </source>
</reference>
<keyword evidence="3" id="KW-0812">Transmembrane</keyword>
<dbReference type="GO" id="GO:0003677">
    <property type="term" value="F:DNA binding"/>
    <property type="evidence" value="ECO:0007669"/>
    <property type="project" value="UniProtKB-UniRule"/>
</dbReference>
<proteinExistence type="predicted"/>
<dbReference type="InterPro" id="IPR011042">
    <property type="entry name" value="6-blade_b-propeller_TolB-like"/>
</dbReference>
<dbReference type="GO" id="GO:0000160">
    <property type="term" value="P:phosphorelay signal transduction system"/>
    <property type="evidence" value="ECO:0007669"/>
    <property type="project" value="InterPro"/>
</dbReference>
<evidence type="ECO:0000313" key="6">
    <source>
        <dbReference type="Proteomes" id="UP000586305"/>
    </source>
</evidence>
<dbReference type="RefSeq" id="WP_171626393.1">
    <property type="nucleotide sequence ID" value="NZ_JABBPG010000004.1"/>
</dbReference>
<dbReference type="SUPFAM" id="SSF51004">
    <property type="entry name" value="C-terminal (heme d1) domain of cytochrome cd1-nitrite reductase"/>
    <property type="match status" value="1"/>
</dbReference>
<evidence type="ECO:0000256" key="1">
    <source>
        <dbReference type="ARBA" id="ARBA00023125"/>
    </source>
</evidence>
<feature type="DNA-binding region" description="OmpR/PhoB-type" evidence="2">
    <location>
        <begin position="10"/>
        <end position="108"/>
    </location>
</feature>
<dbReference type="Gene3D" id="1.10.10.10">
    <property type="entry name" value="Winged helix-like DNA-binding domain superfamily/Winged helix DNA-binding domain"/>
    <property type="match status" value="1"/>
</dbReference>
<feature type="domain" description="OmpR/PhoB-type" evidence="4">
    <location>
        <begin position="10"/>
        <end position="108"/>
    </location>
</feature>
<dbReference type="InterPro" id="IPR016032">
    <property type="entry name" value="Sig_transdc_resp-reg_C-effctor"/>
</dbReference>
<dbReference type="PROSITE" id="PS51755">
    <property type="entry name" value="OMPR_PHOB"/>
    <property type="match status" value="1"/>
</dbReference>
<dbReference type="Pfam" id="PF00486">
    <property type="entry name" value="Trans_reg_C"/>
    <property type="match status" value="1"/>
</dbReference>
<dbReference type="InterPro" id="IPR036388">
    <property type="entry name" value="WH-like_DNA-bd_sf"/>
</dbReference>
<dbReference type="Gene3D" id="2.120.10.30">
    <property type="entry name" value="TolB, C-terminal domain"/>
    <property type="match status" value="1"/>
</dbReference>
<sequence>MNEVRFSRQVKEVKFGAWTLDPKKQCIYDGSTERELEPLLFRLLCYFIINNEQIITRQDLVDDVWCQKYVDDNAINRAMSELRKTLKSDEQKGIVVKTHYRKGYSFFLEPEIIYHKELTDEESKAPPVKLSIEEKSKPRRKPNARNGKLLTILSIVLLVVVCYALFSNYSYRNDDLEISNRDIEEKVLSWVPGRYAQLRLSYNKKLLAFSFAPQDTKYYSLVVKELDSGYERRLGDEGVHYYPLGWSTDSSVLYYRAKTDKSCQIWQINADFSKGNTALFDCSMRGLVTGSGVSKDRIIYSKSGYRNRDELSVLTSRDLKTGEEFQISSPNLNSYGDQFLTYIPEKEVVIFERRQYDTNELYMTDPDGGDQIKLLESQSRIWSVNYDAESDLLLWFDNKKNIVYGYSLSQRKLVKKDQLNTSQNYAIFQFIDKNEMLIVSYPFISYVYTLNLNEKVMNPDIQLSLDSINPIKFKQGYMVLTEHGGGRVVTKVANSGKSDILDIPSGDIRNIRYDEQSDLLLVHHRRKIEIYKYSDLSLLDTITAEGAIISAEFLSDDEIGYVVLGEQKVKSNSYKYSLKFKKNTFIPALNSLWIGRLDAKRLISLSSNDIVVLYDINSGKTVQEFDLPKAIYRHSISVGNGYIYHSDGKRIYRIDPDIEGSAEEVYVVEESKYVIRDISYASHDETIWMNIIETNENQLLDIKIKEEVSK</sequence>
<dbReference type="InterPro" id="IPR011048">
    <property type="entry name" value="Haem_d1_sf"/>
</dbReference>
<dbReference type="SUPFAM" id="SSF69304">
    <property type="entry name" value="Tricorn protease N-terminal domain"/>
    <property type="match status" value="1"/>
</dbReference>
<keyword evidence="6" id="KW-1185">Reference proteome</keyword>
<dbReference type="GO" id="GO:0006355">
    <property type="term" value="P:regulation of DNA-templated transcription"/>
    <property type="evidence" value="ECO:0007669"/>
    <property type="project" value="InterPro"/>
</dbReference>